<dbReference type="InterPro" id="IPR052462">
    <property type="entry name" value="SLIRP/GR-RBP-like"/>
</dbReference>
<dbReference type="InterPro" id="IPR000504">
    <property type="entry name" value="RRM_dom"/>
</dbReference>
<dbReference type="AlphaFoldDB" id="A0ABD3IMR6"/>
<keyword evidence="3" id="KW-0472">Membrane</keyword>
<accession>A0ABD3IMR6</accession>
<proteinExistence type="predicted"/>
<feature type="domain" description="RRM" evidence="4">
    <location>
        <begin position="127"/>
        <end position="219"/>
    </location>
</feature>
<keyword evidence="6" id="KW-1185">Reference proteome</keyword>
<sequence length="329" mass="36336">MLSMSSKFLLVFGTNYRENHGFSDKEEKITRLISKRHLSKLSPTEDDIIKRIALVLLLIIYLDSFHRLLKSHFRGNQLFSLGYLFFIYLKFFYHIEILRKCLGLMAVCNLQCEGLTGSSGTPDLAQRKLFIGGLSPDVSSEMLLSFFCGKYGDIEEGSVAYDKDTTESRYFPVDGHYNVLVCNGFGFVTYKTSEAAKRALEDPQKLPGGWSIIVKFADSHGRKTAQPQLPPTMVPMGALMAAGYPQSGKAYPSPDPAGYPYSQAAPAYPGDTYPSPPAAPMPYAVQPQMTFPQLAVEKDQLGVPLTPPMGMGGYLIMVPSSDRLRIGVA</sequence>
<reference evidence="5 6" key="1">
    <citation type="submission" date="2024-11" db="EMBL/GenBank/DDBJ databases">
        <title>Chromosome-level genome assembly of Eucalyptus globulus Labill. provides insights into its genome evolution.</title>
        <authorList>
            <person name="Li X."/>
        </authorList>
    </citation>
    <scope>NUCLEOTIDE SEQUENCE [LARGE SCALE GENOMIC DNA]</scope>
    <source>
        <strain evidence="5">CL2024</strain>
        <tissue evidence="5">Fresh tender leaves</tissue>
    </source>
</reference>
<dbReference type="Gene3D" id="3.30.70.330">
    <property type="match status" value="1"/>
</dbReference>
<dbReference type="PROSITE" id="PS50102">
    <property type="entry name" value="RRM"/>
    <property type="match status" value="1"/>
</dbReference>
<dbReference type="GO" id="GO:0003723">
    <property type="term" value="F:RNA binding"/>
    <property type="evidence" value="ECO:0007669"/>
    <property type="project" value="UniProtKB-UniRule"/>
</dbReference>
<keyword evidence="3" id="KW-0812">Transmembrane</keyword>
<protein>
    <recommendedName>
        <fullName evidence="4">RRM domain-containing protein</fullName>
    </recommendedName>
</protein>
<dbReference type="PANTHER" id="PTHR48027">
    <property type="entry name" value="HETEROGENEOUS NUCLEAR RIBONUCLEOPROTEIN 87F-RELATED"/>
    <property type="match status" value="1"/>
</dbReference>
<name>A0ABD3IMR6_EUCGL</name>
<comment type="caution">
    <text evidence="5">The sequence shown here is derived from an EMBL/GenBank/DDBJ whole genome shotgun (WGS) entry which is preliminary data.</text>
</comment>
<feature type="transmembrane region" description="Helical" evidence="3">
    <location>
        <begin position="78"/>
        <end position="95"/>
    </location>
</feature>
<evidence type="ECO:0000313" key="5">
    <source>
        <dbReference type="EMBL" id="KAL3715846.1"/>
    </source>
</evidence>
<organism evidence="5 6">
    <name type="scientific">Eucalyptus globulus</name>
    <name type="common">Tasmanian blue gum</name>
    <dbReference type="NCBI Taxonomy" id="34317"/>
    <lineage>
        <taxon>Eukaryota</taxon>
        <taxon>Viridiplantae</taxon>
        <taxon>Streptophyta</taxon>
        <taxon>Embryophyta</taxon>
        <taxon>Tracheophyta</taxon>
        <taxon>Spermatophyta</taxon>
        <taxon>Magnoliopsida</taxon>
        <taxon>eudicotyledons</taxon>
        <taxon>Gunneridae</taxon>
        <taxon>Pentapetalae</taxon>
        <taxon>rosids</taxon>
        <taxon>malvids</taxon>
        <taxon>Myrtales</taxon>
        <taxon>Myrtaceae</taxon>
        <taxon>Myrtoideae</taxon>
        <taxon>Eucalypteae</taxon>
        <taxon>Eucalyptus</taxon>
    </lineage>
</organism>
<keyword evidence="3" id="KW-1133">Transmembrane helix</keyword>
<dbReference type="InterPro" id="IPR035979">
    <property type="entry name" value="RBD_domain_sf"/>
</dbReference>
<evidence type="ECO:0000256" key="3">
    <source>
        <dbReference type="SAM" id="Phobius"/>
    </source>
</evidence>
<keyword evidence="1 2" id="KW-0694">RNA-binding</keyword>
<evidence type="ECO:0000259" key="4">
    <source>
        <dbReference type="PROSITE" id="PS50102"/>
    </source>
</evidence>
<dbReference type="EMBL" id="JBJKBG010000011">
    <property type="protein sequence ID" value="KAL3715846.1"/>
    <property type="molecule type" value="Genomic_DNA"/>
</dbReference>
<evidence type="ECO:0000256" key="2">
    <source>
        <dbReference type="PROSITE-ProRule" id="PRU00176"/>
    </source>
</evidence>
<dbReference type="SMART" id="SM00360">
    <property type="entry name" value="RRM"/>
    <property type="match status" value="1"/>
</dbReference>
<dbReference type="SUPFAM" id="SSF54928">
    <property type="entry name" value="RNA-binding domain, RBD"/>
    <property type="match status" value="1"/>
</dbReference>
<dbReference type="InterPro" id="IPR012677">
    <property type="entry name" value="Nucleotide-bd_a/b_plait_sf"/>
</dbReference>
<evidence type="ECO:0000256" key="1">
    <source>
        <dbReference type="ARBA" id="ARBA00022884"/>
    </source>
</evidence>
<evidence type="ECO:0000313" key="6">
    <source>
        <dbReference type="Proteomes" id="UP001634007"/>
    </source>
</evidence>
<dbReference type="Proteomes" id="UP001634007">
    <property type="component" value="Unassembled WGS sequence"/>
</dbReference>
<feature type="transmembrane region" description="Helical" evidence="3">
    <location>
        <begin position="48"/>
        <end position="66"/>
    </location>
</feature>
<gene>
    <name evidence="5" type="ORF">ACJRO7_007579</name>
</gene>